<reference evidence="1" key="1">
    <citation type="submission" date="2022-01" db="EMBL/GenBank/DDBJ databases">
        <title>Colwellia maritima, isolated from seawater.</title>
        <authorList>
            <person name="Kristyanto S."/>
            <person name="Jung J."/>
            <person name="Jeon C.O."/>
        </authorList>
    </citation>
    <scope>NUCLEOTIDE SEQUENCE</scope>
    <source>
        <strain evidence="1">MSW7</strain>
    </source>
</reference>
<dbReference type="EMBL" id="JAKKSL010000007">
    <property type="protein sequence ID" value="MCI2286102.1"/>
    <property type="molecule type" value="Genomic_DNA"/>
</dbReference>
<dbReference type="Proteomes" id="UP001139646">
    <property type="component" value="Unassembled WGS sequence"/>
</dbReference>
<sequence>MTTQDNNDISEVKPEFSFNTSIKTCLLPTLIVTTCLFFLVQLYILIDLNQAIIGEFLRVEYINLNYLFSAIYLPMMTAIYVTCCNIKYNNAFTETALTTMYGCLAILYIGLMLIMFHSFETLELFTQIQDILHTFTFAPLWLLMAAFLCFMAVASHNS</sequence>
<name>A0ABS9X7A0_9GAMM</name>
<proteinExistence type="predicted"/>
<keyword evidence="2" id="KW-1185">Reference proteome</keyword>
<evidence type="ECO:0000313" key="2">
    <source>
        <dbReference type="Proteomes" id="UP001139646"/>
    </source>
</evidence>
<accession>A0ABS9X7A0</accession>
<dbReference type="RefSeq" id="WP_242289303.1">
    <property type="nucleotide sequence ID" value="NZ_JAKKSL010000007.1"/>
</dbReference>
<comment type="caution">
    <text evidence="1">The sequence shown here is derived from an EMBL/GenBank/DDBJ whole genome shotgun (WGS) entry which is preliminary data.</text>
</comment>
<gene>
    <name evidence="1" type="ORF">L3081_25095</name>
</gene>
<organism evidence="1 2">
    <name type="scientific">Colwellia maritima</name>
    <dbReference type="NCBI Taxonomy" id="2912588"/>
    <lineage>
        <taxon>Bacteria</taxon>
        <taxon>Pseudomonadati</taxon>
        <taxon>Pseudomonadota</taxon>
        <taxon>Gammaproteobacteria</taxon>
        <taxon>Alteromonadales</taxon>
        <taxon>Colwelliaceae</taxon>
        <taxon>Colwellia</taxon>
    </lineage>
</organism>
<evidence type="ECO:0000313" key="1">
    <source>
        <dbReference type="EMBL" id="MCI2286102.1"/>
    </source>
</evidence>
<protein>
    <submittedName>
        <fullName evidence="1">Uncharacterized protein</fullName>
    </submittedName>
</protein>